<evidence type="ECO:0000256" key="6">
    <source>
        <dbReference type="ARBA" id="ARBA00023242"/>
    </source>
</evidence>
<dbReference type="GeneID" id="64973082"/>
<dbReference type="CDD" id="cd12148">
    <property type="entry name" value="fungal_TF_MHR"/>
    <property type="match status" value="1"/>
</dbReference>
<dbReference type="KEGG" id="apuu:APUU_31302A"/>
<reference evidence="9" key="2">
    <citation type="submission" date="2021-02" db="EMBL/GenBank/DDBJ databases">
        <title>Aspergillus puulaauensis MK2 genome sequence.</title>
        <authorList>
            <person name="Futagami T."/>
            <person name="Mori K."/>
            <person name="Kadooka C."/>
            <person name="Tanaka T."/>
        </authorList>
    </citation>
    <scope>NUCLEOTIDE SEQUENCE</scope>
    <source>
        <strain evidence="9">MK2</strain>
    </source>
</reference>
<evidence type="ECO:0000256" key="5">
    <source>
        <dbReference type="ARBA" id="ARBA00023163"/>
    </source>
</evidence>
<dbReference type="GO" id="GO:0005634">
    <property type="term" value="C:nucleus"/>
    <property type="evidence" value="ECO:0007669"/>
    <property type="project" value="UniProtKB-SubCell"/>
</dbReference>
<evidence type="ECO:0000256" key="4">
    <source>
        <dbReference type="ARBA" id="ARBA00023125"/>
    </source>
</evidence>
<reference evidence="9" key="1">
    <citation type="submission" date="2021-01" db="EMBL/GenBank/DDBJ databases">
        <authorList>
            <consortium name="Aspergillus puulaauensis MK2 genome sequencing consortium"/>
            <person name="Kazuki M."/>
            <person name="Futagami T."/>
        </authorList>
    </citation>
    <scope>NUCLEOTIDE SEQUENCE</scope>
    <source>
        <strain evidence="9">MK2</strain>
    </source>
</reference>
<keyword evidence="2" id="KW-0479">Metal-binding</keyword>
<accession>A0A7R7XKC7</accession>
<keyword evidence="5" id="KW-0804">Transcription</keyword>
<dbReference type="Proteomes" id="UP000654913">
    <property type="component" value="Chromosome 3"/>
</dbReference>
<protein>
    <recommendedName>
        <fullName evidence="8">Zn(2)-C6 fungal-type domain-containing protein</fullName>
    </recommendedName>
</protein>
<name>A0A7R7XKC7_9EURO</name>
<dbReference type="Pfam" id="PF00172">
    <property type="entry name" value="Zn_clus"/>
    <property type="match status" value="1"/>
</dbReference>
<dbReference type="OrthoDB" id="1919336at2759"/>
<evidence type="ECO:0000313" key="9">
    <source>
        <dbReference type="EMBL" id="BCS23077.1"/>
    </source>
</evidence>
<dbReference type="GO" id="GO:0008270">
    <property type="term" value="F:zinc ion binding"/>
    <property type="evidence" value="ECO:0007669"/>
    <property type="project" value="InterPro"/>
</dbReference>
<evidence type="ECO:0000313" key="10">
    <source>
        <dbReference type="Proteomes" id="UP000654913"/>
    </source>
</evidence>
<dbReference type="PANTHER" id="PTHR46910">
    <property type="entry name" value="TRANSCRIPTION FACTOR PDR1"/>
    <property type="match status" value="1"/>
</dbReference>
<keyword evidence="3" id="KW-0805">Transcription regulation</keyword>
<evidence type="ECO:0000256" key="2">
    <source>
        <dbReference type="ARBA" id="ARBA00022723"/>
    </source>
</evidence>
<dbReference type="InterPro" id="IPR050987">
    <property type="entry name" value="AtrR-like"/>
</dbReference>
<organism evidence="9 10">
    <name type="scientific">Aspergillus puulaauensis</name>
    <dbReference type="NCBI Taxonomy" id="1220207"/>
    <lineage>
        <taxon>Eukaryota</taxon>
        <taxon>Fungi</taxon>
        <taxon>Dikarya</taxon>
        <taxon>Ascomycota</taxon>
        <taxon>Pezizomycotina</taxon>
        <taxon>Eurotiomycetes</taxon>
        <taxon>Eurotiomycetidae</taxon>
        <taxon>Eurotiales</taxon>
        <taxon>Aspergillaceae</taxon>
        <taxon>Aspergillus</taxon>
    </lineage>
</organism>
<keyword evidence="4" id="KW-0238">DNA-binding</keyword>
<proteinExistence type="predicted"/>
<evidence type="ECO:0000256" key="3">
    <source>
        <dbReference type="ARBA" id="ARBA00023015"/>
    </source>
</evidence>
<dbReference type="InterPro" id="IPR001138">
    <property type="entry name" value="Zn2Cys6_DnaBD"/>
</dbReference>
<dbReference type="SUPFAM" id="SSF57701">
    <property type="entry name" value="Zn2/Cys6 DNA-binding domain"/>
    <property type="match status" value="1"/>
</dbReference>
<evidence type="ECO:0000256" key="7">
    <source>
        <dbReference type="SAM" id="MobiDB-lite"/>
    </source>
</evidence>
<keyword evidence="6" id="KW-0539">Nucleus</keyword>
<dbReference type="CDD" id="cd00067">
    <property type="entry name" value="GAL4"/>
    <property type="match status" value="1"/>
</dbReference>
<comment type="subcellular location">
    <subcellularLocation>
        <location evidence="1">Nucleus</location>
    </subcellularLocation>
</comment>
<evidence type="ECO:0000256" key="1">
    <source>
        <dbReference type="ARBA" id="ARBA00004123"/>
    </source>
</evidence>
<gene>
    <name evidence="9" type="ORF">APUU_31302A</name>
</gene>
<dbReference type="RefSeq" id="XP_041555271.1">
    <property type="nucleotide sequence ID" value="XM_041702491.1"/>
</dbReference>
<dbReference type="AlphaFoldDB" id="A0A7R7XKC7"/>
<dbReference type="EMBL" id="AP024445">
    <property type="protein sequence ID" value="BCS23077.1"/>
    <property type="molecule type" value="Genomic_DNA"/>
</dbReference>
<dbReference type="GO" id="GO:0000981">
    <property type="term" value="F:DNA-binding transcription factor activity, RNA polymerase II-specific"/>
    <property type="evidence" value="ECO:0007669"/>
    <property type="project" value="InterPro"/>
</dbReference>
<dbReference type="PANTHER" id="PTHR46910:SF3">
    <property type="entry name" value="HALOTOLERANCE PROTEIN 9-RELATED"/>
    <property type="match status" value="1"/>
</dbReference>
<dbReference type="InterPro" id="IPR036864">
    <property type="entry name" value="Zn2-C6_fun-type_DNA-bd_sf"/>
</dbReference>
<dbReference type="SMART" id="SM00066">
    <property type="entry name" value="GAL4"/>
    <property type="match status" value="1"/>
</dbReference>
<dbReference type="PROSITE" id="PS00463">
    <property type="entry name" value="ZN2_CY6_FUNGAL_1"/>
    <property type="match status" value="1"/>
</dbReference>
<evidence type="ECO:0000259" key="8">
    <source>
        <dbReference type="PROSITE" id="PS50048"/>
    </source>
</evidence>
<feature type="region of interest" description="Disordered" evidence="7">
    <location>
        <begin position="1"/>
        <end position="27"/>
    </location>
</feature>
<dbReference type="PROSITE" id="PS50048">
    <property type="entry name" value="ZN2_CY6_FUNGAL_2"/>
    <property type="match status" value="1"/>
</dbReference>
<feature type="domain" description="Zn(2)-C6 fungal-type" evidence="8">
    <location>
        <begin position="33"/>
        <end position="63"/>
    </location>
</feature>
<dbReference type="GO" id="GO:0003677">
    <property type="term" value="F:DNA binding"/>
    <property type="evidence" value="ECO:0007669"/>
    <property type="project" value="UniProtKB-KW"/>
</dbReference>
<sequence length="633" mass="70232">MDPLPFIRPRHVDAPSPTQGGTALPPRRKTSAACTSCRAKKSRCDGQKPFCSECIKLRRRCIYEDSDKRKKETWKSAISELGEKNDRLEAIVKSLNCNSFDDAIDQLRHLRGNQHQDTAYSGVDETGNLTASYTPSSAQSSTGSSVAKVLARERPELTPRTDSSATLFDVDDLDLPPEDITRHAVAAFFTCGSTLFYIMPQADSKGLVQAVYEQIPDVTKSMVCQVCALAAVGSYYCTGEIPAAAMERYFQQASSLLQDVTVEDDLGAMRVFACLSVYLILLKGTSARAMTSSGLNVARNSFKKYSPKANVAAWVEWAKVLRTLAFTECWLSSTLSYKVDLGQEEVDAVHDLAASESAKNPENELNASFIQAQIFKLSFLSAQIFEYIRSTADLAMADMQQLSARLLTWLWELPPCMSLASLTSGDPRTPSSAWRPLLFLHMLHINLQIIIYERVMHVVLKRSSNLPDDMIVREVLQIPPATQQIYESFAQQLARIVRLLYEEHCVLARCWITINACYHSSLILLLSAAQHLALGAGAHQELVVQDLSHVRVCLQVLQFCEEFDIAAMRHVDVIAPLYQRLCDAVGQPGAVSSLAEMQPMTDMKGDGEIPMQLGHIIYQSLAAMSLPCQEIWV</sequence>
<dbReference type="Gene3D" id="4.10.240.10">
    <property type="entry name" value="Zn(2)-C6 fungal-type DNA-binding domain"/>
    <property type="match status" value="1"/>
</dbReference>
<keyword evidence="10" id="KW-1185">Reference proteome</keyword>